<dbReference type="PANTHER" id="PTHR13710">
    <property type="entry name" value="DNA HELICASE RECQ FAMILY MEMBER"/>
    <property type="match status" value="1"/>
</dbReference>
<dbReference type="GO" id="GO:0005634">
    <property type="term" value="C:nucleus"/>
    <property type="evidence" value="ECO:0007669"/>
    <property type="project" value="UniProtKB-SubCell"/>
</dbReference>
<dbReference type="SMART" id="SM00487">
    <property type="entry name" value="DEXDc"/>
    <property type="match status" value="1"/>
</dbReference>
<dbReference type="InterPro" id="IPR002464">
    <property type="entry name" value="DNA/RNA_helicase_DEAH_CS"/>
</dbReference>
<feature type="coiled-coil region" evidence="12">
    <location>
        <begin position="48"/>
        <end position="103"/>
    </location>
</feature>
<keyword evidence="17" id="KW-1185">Reference proteome</keyword>
<feature type="domain" description="Helicase ATP-binding" evidence="14">
    <location>
        <begin position="149"/>
        <end position="337"/>
    </location>
</feature>
<protein>
    <recommendedName>
        <fullName evidence="11">ATP-dependent DNA helicase</fullName>
        <ecNumber evidence="11">5.6.2.4</ecNumber>
    </recommendedName>
</protein>
<dbReference type="SUPFAM" id="SSF52540">
    <property type="entry name" value="P-loop containing nucleoside triphosphate hydrolases"/>
    <property type="match status" value="1"/>
</dbReference>
<feature type="region of interest" description="Disordered" evidence="13">
    <location>
        <begin position="706"/>
        <end position="806"/>
    </location>
</feature>
<dbReference type="GO" id="GO:0046872">
    <property type="term" value="F:metal ion binding"/>
    <property type="evidence" value="ECO:0007669"/>
    <property type="project" value="UniProtKB-KW"/>
</dbReference>
<dbReference type="Gene3D" id="1.10.10.10">
    <property type="entry name" value="Winged helix-like DNA-binding domain superfamily/Winged helix DNA-binding domain"/>
    <property type="match status" value="1"/>
</dbReference>
<dbReference type="SMART" id="SM00490">
    <property type="entry name" value="HELICc"/>
    <property type="match status" value="1"/>
</dbReference>
<evidence type="ECO:0000256" key="2">
    <source>
        <dbReference type="ARBA" id="ARBA00022723"/>
    </source>
</evidence>
<dbReference type="Pfam" id="PF16124">
    <property type="entry name" value="RecQ_Zn_bind"/>
    <property type="match status" value="1"/>
</dbReference>
<evidence type="ECO:0000313" key="17">
    <source>
        <dbReference type="Proteomes" id="UP000053477"/>
    </source>
</evidence>
<evidence type="ECO:0000256" key="11">
    <source>
        <dbReference type="RuleBase" id="RU364117"/>
    </source>
</evidence>
<dbReference type="EC" id="5.6.2.4" evidence="11"/>
<sequence>MKFTTDFLASDSAEMEDILRMSRSDASTHDAGEASGSGTSHQPNYKMRQELSARVSSIEAEIQGVDEEIERFKALRETLVRDKNEALKQLNSLHEDRDNIKARAVMRSVLKGRTTDYTKSDFEWTDELKRRMREVFSIPSFRLCQEGVCNANMDGRDIVCVMPTGGGKSLTYQLPALLNPGCTLVISPLISLITDQILHLQEFGVEAVMLTGATSKEQSRETFARLTRSAGVKSRGGEVDPDAREIKLCYVTPEKIAKSKTFTSMLEKVANAGKLARIVIDEAHCVSQLGHDFRPDYKKLSILRQLFPRVPILALSATCPPKVLDDLLKILGMKSVVEGSDASASGTVYFSAPLYRRNLHYRVLEKPSSASAAINVISNFILREHQNESGIVYCLSKKDTETVAQGLSKASGGKIRTGVYHADVGDGAKESLHKRWRNGEVKVVCATIAFGLGIDKGDVRFVVHHSMSKSLDGYYQESGRAGRDGKSSDCILYYRPQDATRLSSLVVGEQEGQNKLRDMLRFAHDLKECRKLHFAKYFSASSSLSMSAWATSEVDGDARCLHCDNCTRRPESVFEKDVTLDAWRVLKIANSIHGESGRVTLSMLADLVRGAGGGAFGAAGGGKRGKGKSKEKVSLDLDELAGGKVSLGKDETETLLVHLLLADYLKESFSSTAYTINVYVQPGPNALRLSRFRREQVEAGQGPRISVTFLKKEKKQRRKRQREDTSSGSEVVMPKPKEKKRMKEVGSENEENDVDDMYEEDDSIVPDDIEDEEEEVDEPKRKTKTLPFARHPSPETIPSSDAEEDGWSFDLGSLRGKRAGRTVVRDHAPVKNKSGVGGDVIEISD</sequence>
<evidence type="ECO:0000259" key="14">
    <source>
        <dbReference type="PROSITE" id="PS51192"/>
    </source>
</evidence>
<dbReference type="GO" id="GO:0043138">
    <property type="term" value="F:3'-5' DNA helicase activity"/>
    <property type="evidence" value="ECO:0007669"/>
    <property type="project" value="UniProtKB-EC"/>
</dbReference>
<dbReference type="GO" id="GO:0000724">
    <property type="term" value="P:double-strand break repair via homologous recombination"/>
    <property type="evidence" value="ECO:0007669"/>
    <property type="project" value="TreeGrafter"/>
</dbReference>
<reference evidence="16 17" key="1">
    <citation type="submission" date="2015-04" db="EMBL/GenBank/DDBJ databases">
        <title>Complete genome sequence of Schizopora paradoxa KUC8140, a cosmopolitan wood degrader in East Asia.</title>
        <authorList>
            <consortium name="DOE Joint Genome Institute"/>
            <person name="Min B."/>
            <person name="Park H."/>
            <person name="Jang Y."/>
            <person name="Kim J.-J."/>
            <person name="Kim K.H."/>
            <person name="Pangilinan J."/>
            <person name="Lipzen A."/>
            <person name="Riley R."/>
            <person name="Grigoriev I.V."/>
            <person name="Spatafora J.W."/>
            <person name="Choi I.-G."/>
        </authorList>
    </citation>
    <scope>NUCLEOTIDE SEQUENCE [LARGE SCALE GENOMIC DNA]</scope>
    <source>
        <strain evidence="16 17">KUC8140</strain>
    </source>
</reference>
<dbReference type="AlphaFoldDB" id="A0A0H2RID5"/>
<dbReference type="GO" id="GO:0005694">
    <property type="term" value="C:chromosome"/>
    <property type="evidence" value="ECO:0007669"/>
    <property type="project" value="TreeGrafter"/>
</dbReference>
<dbReference type="InterPro" id="IPR004589">
    <property type="entry name" value="DNA_helicase_ATP-dep_RecQ"/>
</dbReference>
<dbReference type="NCBIfam" id="TIGR00614">
    <property type="entry name" value="recQ_fam"/>
    <property type="match status" value="1"/>
</dbReference>
<evidence type="ECO:0000256" key="6">
    <source>
        <dbReference type="ARBA" id="ARBA00022840"/>
    </source>
</evidence>
<evidence type="ECO:0000256" key="12">
    <source>
        <dbReference type="SAM" id="Coils"/>
    </source>
</evidence>
<dbReference type="GO" id="GO:0005524">
    <property type="term" value="F:ATP binding"/>
    <property type="evidence" value="ECO:0007669"/>
    <property type="project" value="UniProtKB-KW"/>
</dbReference>
<evidence type="ECO:0000256" key="8">
    <source>
        <dbReference type="ARBA" id="ARBA00023235"/>
    </source>
</evidence>
<dbReference type="GO" id="GO:0016887">
    <property type="term" value="F:ATP hydrolysis activity"/>
    <property type="evidence" value="ECO:0007669"/>
    <property type="project" value="RHEA"/>
</dbReference>
<keyword evidence="6 11" id="KW-0067">ATP-binding</keyword>
<dbReference type="Pfam" id="PF00270">
    <property type="entry name" value="DEAD"/>
    <property type="match status" value="1"/>
</dbReference>
<dbReference type="PROSITE" id="PS51194">
    <property type="entry name" value="HELICASE_CTER"/>
    <property type="match status" value="1"/>
</dbReference>
<dbReference type="GO" id="GO:0009378">
    <property type="term" value="F:four-way junction helicase activity"/>
    <property type="evidence" value="ECO:0007669"/>
    <property type="project" value="TreeGrafter"/>
</dbReference>
<name>A0A0H2RID5_9AGAM</name>
<dbReference type="InterPro" id="IPR011545">
    <property type="entry name" value="DEAD/DEAH_box_helicase_dom"/>
</dbReference>
<proteinExistence type="inferred from homology"/>
<dbReference type="Pfam" id="PF00271">
    <property type="entry name" value="Helicase_C"/>
    <property type="match status" value="1"/>
</dbReference>
<comment type="catalytic activity">
    <reaction evidence="11">
        <text>ATP + H2O = ADP + phosphate + H(+)</text>
        <dbReference type="Rhea" id="RHEA:13065"/>
        <dbReference type="ChEBI" id="CHEBI:15377"/>
        <dbReference type="ChEBI" id="CHEBI:15378"/>
        <dbReference type="ChEBI" id="CHEBI:30616"/>
        <dbReference type="ChEBI" id="CHEBI:43474"/>
        <dbReference type="ChEBI" id="CHEBI:456216"/>
    </reaction>
</comment>
<comment type="similarity">
    <text evidence="1 11">Belongs to the helicase family. RecQ subfamily.</text>
</comment>
<evidence type="ECO:0000256" key="13">
    <source>
        <dbReference type="SAM" id="MobiDB-lite"/>
    </source>
</evidence>
<dbReference type="GO" id="GO:0003677">
    <property type="term" value="F:DNA binding"/>
    <property type="evidence" value="ECO:0007669"/>
    <property type="project" value="UniProtKB-KW"/>
</dbReference>
<keyword evidence="9 11" id="KW-0539">Nucleus</keyword>
<dbReference type="GO" id="GO:0005737">
    <property type="term" value="C:cytoplasm"/>
    <property type="evidence" value="ECO:0007669"/>
    <property type="project" value="TreeGrafter"/>
</dbReference>
<keyword evidence="5 11" id="KW-0347">Helicase</keyword>
<feature type="region of interest" description="Disordered" evidence="13">
    <location>
        <begin position="22"/>
        <end position="45"/>
    </location>
</feature>
<comment type="catalytic activity">
    <reaction evidence="10 11">
        <text>Couples ATP hydrolysis with the unwinding of duplex DNA by translocating in the 3'-5' direction.</text>
        <dbReference type="EC" id="5.6.2.4"/>
    </reaction>
</comment>
<evidence type="ECO:0000256" key="3">
    <source>
        <dbReference type="ARBA" id="ARBA00022741"/>
    </source>
</evidence>
<dbReference type="PROSITE" id="PS51192">
    <property type="entry name" value="HELICASE_ATP_BIND_1"/>
    <property type="match status" value="1"/>
</dbReference>
<comment type="subcellular location">
    <subcellularLocation>
        <location evidence="11">Nucleus</location>
    </subcellularLocation>
</comment>
<dbReference type="PROSITE" id="PS00690">
    <property type="entry name" value="DEAH_ATP_HELICASE"/>
    <property type="match status" value="1"/>
</dbReference>
<dbReference type="CDD" id="cd18794">
    <property type="entry name" value="SF2_C_RecQ"/>
    <property type="match status" value="1"/>
</dbReference>
<evidence type="ECO:0000256" key="9">
    <source>
        <dbReference type="ARBA" id="ARBA00023242"/>
    </source>
</evidence>
<gene>
    <name evidence="16" type="ORF">SCHPADRAFT_879648</name>
</gene>
<dbReference type="InParanoid" id="A0A0H2RID5"/>
<evidence type="ECO:0000259" key="15">
    <source>
        <dbReference type="PROSITE" id="PS51194"/>
    </source>
</evidence>
<dbReference type="Gene3D" id="3.40.50.300">
    <property type="entry name" value="P-loop containing nucleotide triphosphate hydrolases"/>
    <property type="match status" value="2"/>
</dbReference>
<dbReference type="EMBL" id="KQ086063">
    <property type="protein sequence ID" value="KLO09213.1"/>
    <property type="molecule type" value="Genomic_DNA"/>
</dbReference>
<evidence type="ECO:0000313" key="16">
    <source>
        <dbReference type="EMBL" id="KLO09213.1"/>
    </source>
</evidence>
<dbReference type="PANTHER" id="PTHR13710:SF105">
    <property type="entry name" value="ATP-DEPENDENT DNA HELICASE Q1"/>
    <property type="match status" value="1"/>
</dbReference>
<dbReference type="InterPro" id="IPR027417">
    <property type="entry name" value="P-loop_NTPase"/>
</dbReference>
<keyword evidence="8" id="KW-0413">Isomerase</keyword>
<keyword evidence="3 11" id="KW-0547">Nucleotide-binding</keyword>
<accession>A0A0H2RID5</accession>
<keyword evidence="4 11" id="KW-0378">Hydrolase</keyword>
<evidence type="ECO:0000256" key="1">
    <source>
        <dbReference type="ARBA" id="ARBA00005446"/>
    </source>
</evidence>
<feature type="compositionally biased region" description="Acidic residues" evidence="13">
    <location>
        <begin position="747"/>
        <end position="777"/>
    </location>
</feature>
<keyword evidence="2" id="KW-0479">Metal-binding</keyword>
<dbReference type="InterPro" id="IPR014001">
    <property type="entry name" value="Helicase_ATP-bd"/>
</dbReference>
<keyword evidence="7" id="KW-0238">DNA-binding</keyword>
<feature type="domain" description="Helicase C-terminal" evidence="15">
    <location>
        <begin position="376"/>
        <end position="527"/>
    </location>
</feature>
<keyword evidence="12" id="KW-0175">Coiled coil</keyword>
<feature type="compositionally biased region" description="Basic and acidic residues" evidence="13">
    <location>
        <begin position="22"/>
        <end position="32"/>
    </location>
</feature>
<evidence type="ECO:0000256" key="7">
    <source>
        <dbReference type="ARBA" id="ARBA00023125"/>
    </source>
</evidence>
<dbReference type="STRING" id="27342.A0A0H2RID5"/>
<dbReference type="FunFam" id="3.40.50.300:FF:001544">
    <property type="entry name" value="ATP-dependent DNA helicase"/>
    <property type="match status" value="1"/>
</dbReference>
<dbReference type="Proteomes" id="UP000053477">
    <property type="component" value="Unassembled WGS sequence"/>
</dbReference>
<dbReference type="InterPro" id="IPR001650">
    <property type="entry name" value="Helicase_C-like"/>
</dbReference>
<organism evidence="16 17">
    <name type="scientific">Schizopora paradoxa</name>
    <dbReference type="NCBI Taxonomy" id="27342"/>
    <lineage>
        <taxon>Eukaryota</taxon>
        <taxon>Fungi</taxon>
        <taxon>Dikarya</taxon>
        <taxon>Basidiomycota</taxon>
        <taxon>Agaricomycotina</taxon>
        <taxon>Agaricomycetes</taxon>
        <taxon>Hymenochaetales</taxon>
        <taxon>Schizoporaceae</taxon>
        <taxon>Schizopora</taxon>
    </lineage>
</organism>
<dbReference type="InterPro" id="IPR036388">
    <property type="entry name" value="WH-like_DNA-bd_sf"/>
</dbReference>
<evidence type="ECO:0000256" key="10">
    <source>
        <dbReference type="ARBA" id="ARBA00034617"/>
    </source>
</evidence>
<evidence type="ECO:0000256" key="5">
    <source>
        <dbReference type="ARBA" id="ARBA00022806"/>
    </source>
</evidence>
<dbReference type="InterPro" id="IPR032284">
    <property type="entry name" value="RecQ_Zn-bd"/>
</dbReference>
<evidence type="ECO:0000256" key="4">
    <source>
        <dbReference type="ARBA" id="ARBA00022801"/>
    </source>
</evidence>
<dbReference type="OrthoDB" id="10261556at2759"/>